<keyword evidence="2" id="KW-0169">Cobalamin biosynthesis</keyword>
<evidence type="ECO:0000256" key="1">
    <source>
        <dbReference type="ARBA" id="ARBA00004953"/>
    </source>
</evidence>
<dbReference type="OrthoDB" id="5183775at2"/>
<evidence type="ECO:0000313" key="5">
    <source>
        <dbReference type="Proteomes" id="UP000199086"/>
    </source>
</evidence>
<organism evidence="4 5">
    <name type="scientific">Raineyella antarctica</name>
    <dbReference type="NCBI Taxonomy" id="1577474"/>
    <lineage>
        <taxon>Bacteria</taxon>
        <taxon>Bacillati</taxon>
        <taxon>Actinomycetota</taxon>
        <taxon>Actinomycetes</taxon>
        <taxon>Propionibacteriales</taxon>
        <taxon>Propionibacteriaceae</taxon>
        <taxon>Raineyella</taxon>
    </lineage>
</organism>
<dbReference type="STRING" id="1577474.GA0111570_111103"/>
<proteinExistence type="predicted"/>
<dbReference type="GO" id="GO:0009236">
    <property type="term" value="P:cobalamin biosynthetic process"/>
    <property type="evidence" value="ECO:0007669"/>
    <property type="project" value="UniProtKB-UniPathway"/>
</dbReference>
<comment type="pathway">
    <text evidence="1">Cofactor biosynthesis; adenosylcobalamin biosynthesis.</text>
</comment>
<dbReference type="InterPro" id="IPR003723">
    <property type="entry name" value="Precorrin-6x_reduct"/>
</dbReference>
<dbReference type="PANTHER" id="PTHR36925:SF1">
    <property type="entry name" value="COBALT-PRECORRIN-6A REDUCTASE"/>
    <property type="match status" value="1"/>
</dbReference>
<keyword evidence="3" id="KW-0560">Oxidoreductase</keyword>
<dbReference type="Pfam" id="PF02571">
    <property type="entry name" value="CbiJ"/>
    <property type="match status" value="1"/>
</dbReference>
<keyword evidence="5" id="KW-1185">Reference proteome</keyword>
<evidence type="ECO:0000256" key="3">
    <source>
        <dbReference type="ARBA" id="ARBA00023002"/>
    </source>
</evidence>
<dbReference type="AlphaFoldDB" id="A0A1G6HN82"/>
<evidence type="ECO:0000313" key="4">
    <source>
        <dbReference type="EMBL" id="SDB95603.1"/>
    </source>
</evidence>
<protein>
    <submittedName>
        <fullName evidence="4">Precorrin-6A/cobalt-precorrin-6A reductase</fullName>
    </submittedName>
</protein>
<dbReference type="EMBL" id="FMYF01000011">
    <property type="protein sequence ID" value="SDB95603.1"/>
    <property type="molecule type" value="Genomic_DNA"/>
</dbReference>
<dbReference type="RefSeq" id="WP_092612821.1">
    <property type="nucleotide sequence ID" value="NZ_FMYF01000011.1"/>
</dbReference>
<dbReference type="GO" id="GO:0016994">
    <property type="term" value="F:precorrin-6A reductase activity"/>
    <property type="evidence" value="ECO:0007669"/>
    <property type="project" value="InterPro"/>
</dbReference>
<dbReference type="PANTHER" id="PTHR36925">
    <property type="entry name" value="COBALT-PRECORRIN-6A REDUCTASE"/>
    <property type="match status" value="1"/>
</dbReference>
<accession>A0A1G6HN82</accession>
<gene>
    <name evidence="4" type="ORF">GA0111570_111103</name>
</gene>
<reference evidence="4 5" key="1">
    <citation type="submission" date="2016-06" db="EMBL/GenBank/DDBJ databases">
        <authorList>
            <person name="Olsen C.W."/>
            <person name="Carey S."/>
            <person name="Hinshaw L."/>
            <person name="Karasin A.I."/>
        </authorList>
    </citation>
    <scope>NUCLEOTIDE SEQUENCE [LARGE SCALE GENOMIC DNA]</scope>
    <source>
        <strain evidence="4 5">LZ-22</strain>
    </source>
</reference>
<sequence>MTFLVLGGTTWSRELAVRLQLAGIPVVCGLLGSDDPHPLLPVEVIRGGFGGVEGLAGFLQSRGIRGVVDASHPFATEAANEASAASAAAAVPIVRLAPPTWLAQGGSARWRWAEDDEHAKAIVEALGVVRPFLSVGSEALAAYLDWRDRYVLARVARLPRWKVPSRWEVIRSGEPHAYAAEFALLSSRRIGVMVTRDTGGPLDAPKLRVAEDLGIFVVMIARPPMVAGLRVLQDVDDAYGWVSRHWRPQDR</sequence>
<name>A0A1G6HN82_9ACTN</name>
<evidence type="ECO:0000256" key="2">
    <source>
        <dbReference type="ARBA" id="ARBA00022573"/>
    </source>
</evidence>
<dbReference type="PROSITE" id="PS51014">
    <property type="entry name" value="COBK_CBIJ"/>
    <property type="match status" value="1"/>
</dbReference>
<dbReference type="UniPathway" id="UPA00148"/>
<dbReference type="Proteomes" id="UP000199086">
    <property type="component" value="Unassembled WGS sequence"/>
</dbReference>